<organism evidence="4 5">
    <name type="scientific">Gracilibacillus oryzae</name>
    <dbReference type="NCBI Taxonomy" id="1672701"/>
    <lineage>
        <taxon>Bacteria</taxon>
        <taxon>Bacillati</taxon>
        <taxon>Bacillota</taxon>
        <taxon>Bacilli</taxon>
        <taxon>Bacillales</taxon>
        <taxon>Bacillaceae</taxon>
        <taxon>Gracilibacillus</taxon>
    </lineage>
</organism>
<feature type="region of interest" description="Disordered" evidence="1">
    <location>
        <begin position="138"/>
        <end position="157"/>
    </location>
</feature>
<proteinExistence type="predicted"/>
<feature type="compositionally biased region" description="Basic and acidic residues" evidence="1">
    <location>
        <begin position="139"/>
        <end position="157"/>
    </location>
</feature>
<sequence length="157" mass="18244">MKRNWIWLMAVLLMACSPNQVEESSAELYHTEIPLKAKFDLPSEVLPEQEMDMGFLLTQNGKPVENLTNVKLRIWQDQHEDKAVEVIVPYAQDGWYRTNMTLEEDGIYYMQLVANTETSSIMPTKRFIAGELTSEELEQLEKSSKTEPEEHHHGEHH</sequence>
<feature type="signal peptide" evidence="2">
    <location>
        <begin position="1"/>
        <end position="21"/>
    </location>
</feature>
<comment type="caution">
    <text evidence="4">The sequence shown here is derived from an EMBL/GenBank/DDBJ whole genome shotgun (WGS) entry which is preliminary data.</text>
</comment>
<reference evidence="4 5" key="1">
    <citation type="submission" date="2019-10" db="EMBL/GenBank/DDBJ databases">
        <title>Gracilibacillus sp. nov. isolated from rice seeds.</title>
        <authorList>
            <person name="He S."/>
        </authorList>
    </citation>
    <scope>NUCLEOTIDE SEQUENCE [LARGE SCALE GENOMIC DNA]</scope>
    <source>
        <strain evidence="4 5">TD8</strain>
    </source>
</reference>
<evidence type="ECO:0000313" key="5">
    <source>
        <dbReference type="Proteomes" id="UP000480246"/>
    </source>
</evidence>
<evidence type="ECO:0000256" key="1">
    <source>
        <dbReference type="SAM" id="MobiDB-lite"/>
    </source>
</evidence>
<feature type="chain" id="PRO_5038744458" description="YtkA-like domain-containing protein" evidence="2">
    <location>
        <begin position="22"/>
        <end position="157"/>
    </location>
</feature>
<gene>
    <name evidence="4" type="ORF">F9U64_07800</name>
</gene>
<dbReference type="AlphaFoldDB" id="A0A7C8KSS3"/>
<keyword evidence="2" id="KW-0732">Signal</keyword>
<dbReference type="OrthoDB" id="2679563at2"/>
<dbReference type="Proteomes" id="UP000480246">
    <property type="component" value="Unassembled WGS sequence"/>
</dbReference>
<protein>
    <recommendedName>
        <fullName evidence="3">YtkA-like domain-containing protein</fullName>
    </recommendedName>
</protein>
<accession>A0A7C8KSS3</accession>
<name>A0A7C8KSS3_9BACI</name>
<evidence type="ECO:0000259" key="3">
    <source>
        <dbReference type="Pfam" id="PF13115"/>
    </source>
</evidence>
<dbReference type="Pfam" id="PF13115">
    <property type="entry name" value="YtkA"/>
    <property type="match status" value="1"/>
</dbReference>
<dbReference type="InterPro" id="IPR032693">
    <property type="entry name" value="YtkA-like_dom"/>
</dbReference>
<keyword evidence="5" id="KW-1185">Reference proteome</keyword>
<feature type="domain" description="YtkA-like" evidence="3">
    <location>
        <begin position="52"/>
        <end position="112"/>
    </location>
</feature>
<dbReference type="RefSeq" id="WP_153402436.1">
    <property type="nucleotide sequence ID" value="NZ_ML762427.1"/>
</dbReference>
<evidence type="ECO:0000313" key="4">
    <source>
        <dbReference type="EMBL" id="KAB8137829.1"/>
    </source>
</evidence>
<dbReference type="EMBL" id="WEID01000035">
    <property type="protein sequence ID" value="KAB8137829.1"/>
    <property type="molecule type" value="Genomic_DNA"/>
</dbReference>
<evidence type="ECO:0000256" key="2">
    <source>
        <dbReference type="SAM" id="SignalP"/>
    </source>
</evidence>
<dbReference type="PROSITE" id="PS51257">
    <property type="entry name" value="PROKAR_LIPOPROTEIN"/>
    <property type="match status" value="1"/>
</dbReference>